<keyword evidence="2" id="KW-0378">Hydrolase</keyword>
<dbReference type="InterPro" id="IPR004843">
    <property type="entry name" value="Calcineurin-like_PHP"/>
</dbReference>
<dbReference type="InterPro" id="IPR051158">
    <property type="entry name" value="Metallophosphoesterase_sf"/>
</dbReference>
<dbReference type="Gene3D" id="3.60.21.10">
    <property type="match status" value="1"/>
</dbReference>
<dbReference type="GO" id="GO:0009245">
    <property type="term" value="P:lipid A biosynthetic process"/>
    <property type="evidence" value="ECO:0007669"/>
    <property type="project" value="TreeGrafter"/>
</dbReference>
<proteinExistence type="predicted"/>
<evidence type="ECO:0000256" key="1">
    <source>
        <dbReference type="ARBA" id="ARBA00022723"/>
    </source>
</evidence>
<reference evidence="4" key="1">
    <citation type="submission" date="2020-02" db="EMBL/GenBank/DDBJ databases">
        <authorList>
            <person name="Meier V. D."/>
        </authorList>
    </citation>
    <scope>NUCLEOTIDE SEQUENCE</scope>
    <source>
        <strain evidence="4">AVDCRST_MAG74</strain>
    </source>
</reference>
<dbReference type="CDD" id="cd07385">
    <property type="entry name" value="MPP_YkuE_C"/>
    <property type="match status" value="1"/>
</dbReference>
<dbReference type="GO" id="GO:0046872">
    <property type="term" value="F:metal ion binding"/>
    <property type="evidence" value="ECO:0007669"/>
    <property type="project" value="UniProtKB-KW"/>
</dbReference>
<dbReference type="AlphaFoldDB" id="A0A6J4N285"/>
<evidence type="ECO:0000256" key="2">
    <source>
        <dbReference type="ARBA" id="ARBA00022801"/>
    </source>
</evidence>
<dbReference type="SUPFAM" id="SSF56300">
    <property type="entry name" value="Metallo-dependent phosphatases"/>
    <property type="match status" value="1"/>
</dbReference>
<dbReference type="InterPro" id="IPR029052">
    <property type="entry name" value="Metallo-depent_PP-like"/>
</dbReference>
<protein>
    <recommendedName>
        <fullName evidence="3">Calcineurin-like phosphoesterase domain-containing protein</fullName>
    </recommendedName>
</protein>
<evidence type="ECO:0000313" key="4">
    <source>
        <dbReference type="EMBL" id="CAA9375179.1"/>
    </source>
</evidence>
<keyword evidence="1" id="KW-0479">Metal-binding</keyword>
<dbReference type="GO" id="GO:0016020">
    <property type="term" value="C:membrane"/>
    <property type="evidence" value="ECO:0007669"/>
    <property type="project" value="GOC"/>
</dbReference>
<gene>
    <name evidence="4" type="ORF">AVDCRST_MAG74-1287</name>
</gene>
<feature type="domain" description="Calcineurin-like phosphoesterase" evidence="3">
    <location>
        <begin position="66"/>
        <end position="227"/>
    </location>
</feature>
<dbReference type="Pfam" id="PF00149">
    <property type="entry name" value="Metallophos"/>
    <property type="match status" value="1"/>
</dbReference>
<accession>A0A6J4N285</accession>
<name>A0A6J4N285_9BACT</name>
<evidence type="ECO:0000259" key="3">
    <source>
        <dbReference type="Pfam" id="PF00149"/>
    </source>
</evidence>
<dbReference type="GO" id="GO:0008758">
    <property type="term" value="F:UDP-2,3-diacylglucosamine hydrolase activity"/>
    <property type="evidence" value="ECO:0007669"/>
    <property type="project" value="TreeGrafter"/>
</dbReference>
<dbReference type="EMBL" id="CADCUR010000001">
    <property type="protein sequence ID" value="CAA9375179.1"/>
    <property type="molecule type" value="Genomic_DNA"/>
</dbReference>
<dbReference type="PANTHER" id="PTHR31302:SF31">
    <property type="entry name" value="PHOSPHODIESTERASE YAEI"/>
    <property type="match status" value="1"/>
</dbReference>
<dbReference type="PANTHER" id="PTHR31302">
    <property type="entry name" value="TRANSMEMBRANE PROTEIN WITH METALLOPHOSPHOESTERASE DOMAIN-RELATED"/>
    <property type="match status" value="1"/>
</dbReference>
<sequence length="290" mass="32531">MKFVERGKEKLSKRISAAVSTGTPLRELASNISVTARHALAEADTLIVETVRIHLKRLPKNLDGWRIAHLSDIHHSPFTSLEHILRAVEIANELKPDMVFLTGDFVSHEREYIEPMAQAMGRLKSEFGTFACLGNHDHRTDATLVTDSLRAENIRVLINEGFRFSARGASFWLGGTDDYMVGLTDLPAALRGSFPDEMKMLLAHNPKTLYRAARAGVDLMFSGHTHGGQVRLRDEEKKILPRRRFASGLYRRKDSQMYITRGIGTVVLPVRFGCPPEVSLIELRSSGLWS</sequence>
<organism evidence="4">
    <name type="scientific">uncultured Pyrinomonadaceae bacterium</name>
    <dbReference type="NCBI Taxonomy" id="2283094"/>
    <lineage>
        <taxon>Bacteria</taxon>
        <taxon>Pseudomonadati</taxon>
        <taxon>Acidobacteriota</taxon>
        <taxon>Blastocatellia</taxon>
        <taxon>Blastocatellales</taxon>
        <taxon>Pyrinomonadaceae</taxon>
        <taxon>environmental samples</taxon>
    </lineage>
</organism>